<feature type="domain" description="Core Histone H2A/H2B/H3" evidence="13">
    <location>
        <begin position="29"/>
        <end position="104"/>
    </location>
</feature>
<dbReference type="Gene3D" id="1.10.20.10">
    <property type="entry name" value="Histone, subunit A"/>
    <property type="match status" value="1"/>
</dbReference>
<evidence type="ECO:0000256" key="6">
    <source>
        <dbReference type="ARBA" id="ARBA00023242"/>
    </source>
</evidence>
<dbReference type="Proteomes" id="UP000245119">
    <property type="component" value="Linkage Group LG10"/>
</dbReference>
<evidence type="ECO:0000256" key="7">
    <source>
        <dbReference type="ARBA" id="ARBA00025263"/>
    </source>
</evidence>
<evidence type="ECO:0000256" key="3">
    <source>
        <dbReference type="ARBA" id="ARBA00023125"/>
    </source>
</evidence>
<evidence type="ECO:0000256" key="9">
    <source>
        <dbReference type="ARBA" id="ARBA00038129"/>
    </source>
</evidence>
<evidence type="ECO:0000256" key="10">
    <source>
        <dbReference type="ARBA" id="ARBA00040590"/>
    </source>
</evidence>
<evidence type="ECO:0000256" key="2">
    <source>
        <dbReference type="ARBA" id="ARBA00023015"/>
    </source>
</evidence>
<comment type="caution">
    <text evidence="14">The sequence shown here is derived from an EMBL/GenBank/DDBJ whole genome shotgun (WGS) entry which is preliminary data.</text>
</comment>
<reference evidence="14 15" key="1">
    <citation type="submission" date="2018-04" db="EMBL/GenBank/DDBJ databases">
        <title>The genome of golden apple snail Pomacea canaliculata provides insight into stress tolerance and invasive adaptation.</title>
        <authorList>
            <person name="Liu C."/>
            <person name="Liu B."/>
            <person name="Ren Y."/>
            <person name="Zhang Y."/>
            <person name="Wang H."/>
            <person name="Li S."/>
            <person name="Jiang F."/>
            <person name="Yin L."/>
            <person name="Zhang G."/>
            <person name="Qian W."/>
            <person name="Fan W."/>
        </authorList>
    </citation>
    <scope>NUCLEOTIDE SEQUENCE [LARGE SCALE GENOMIC DNA]</scope>
    <source>
        <strain evidence="14">SZHN2017</strain>
        <tissue evidence="14">Muscle</tissue>
    </source>
</reference>
<name>A0A2T7NR15_POMCA</name>
<evidence type="ECO:0000256" key="1">
    <source>
        <dbReference type="ARBA" id="ARBA00004123"/>
    </source>
</evidence>
<comment type="function">
    <text evidence="7">Component of the sequence-specific heterotrimeric transcription factor (NF-Y) which specifically recognizes a 5'-CCAAT-3' box motif found in the promoters of its target genes. NF-Y can function as both an activator and a repressor, depending on its interacting cofactors.</text>
</comment>
<evidence type="ECO:0000256" key="11">
    <source>
        <dbReference type="ARBA" id="ARBA00042333"/>
    </source>
</evidence>
<evidence type="ECO:0000256" key="8">
    <source>
        <dbReference type="ARBA" id="ARBA00025911"/>
    </source>
</evidence>
<evidence type="ECO:0000256" key="4">
    <source>
        <dbReference type="ARBA" id="ARBA00023159"/>
    </source>
</evidence>
<keyword evidence="15" id="KW-1185">Reference proteome</keyword>
<dbReference type="STRING" id="400727.A0A2T7NR15"/>
<keyword evidence="2" id="KW-0805">Transcription regulation</keyword>
<keyword evidence="4" id="KW-0010">Activator</keyword>
<dbReference type="FunFam" id="1.10.20.10:FF:000006">
    <property type="entry name" value="Nuclear transcription factor Y subunit gamma"/>
    <property type="match status" value="1"/>
</dbReference>
<dbReference type="GO" id="GO:0001228">
    <property type="term" value="F:DNA-binding transcription activator activity, RNA polymerase II-specific"/>
    <property type="evidence" value="ECO:0007669"/>
    <property type="project" value="TreeGrafter"/>
</dbReference>
<evidence type="ECO:0000256" key="12">
    <source>
        <dbReference type="ARBA" id="ARBA00042663"/>
    </source>
</evidence>
<keyword evidence="5" id="KW-0804">Transcription</keyword>
<evidence type="ECO:0000259" key="13">
    <source>
        <dbReference type="Pfam" id="PF00125"/>
    </source>
</evidence>
<dbReference type="AlphaFoldDB" id="A0A2T7NR15"/>
<keyword evidence="3" id="KW-0238">DNA-binding</keyword>
<proteinExistence type="inferred from homology"/>
<dbReference type="InterPro" id="IPR007125">
    <property type="entry name" value="H2A/H2B/H3"/>
</dbReference>
<dbReference type="InterPro" id="IPR050568">
    <property type="entry name" value="Transcr_DNA_Rep_Reg"/>
</dbReference>
<keyword evidence="6" id="KW-0539">Nucleus</keyword>
<dbReference type="Pfam" id="PF00125">
    <property type="entry name" value="Histone"/>
    <property type="match status" value="1"/>
</dbReference>
<dbReference type="PANTHER" id="PTHR10252:SF8">
    <property type="entry name" value="NUCLEAR TRANSCRIPTION FACTOR Y SUBUNIT GAMMA"/>
    <property type="match status" value="1"/>
</dbReference>
<comment type="subcellular location">
    <subcellularLocation>
        <location evidence="1">Nucleus</location>
    </subcellularLocation>
</comment>
<dbReference type="GO" id="GO:0046982">
    <property type="term" value="F:protein heterodimerization activity"/>
    <property type="evidence" value="ECO:0007669"/>
    <property type="project" value="InterPro"/>
</dbReference>
<dbReference type="EMBL" id="PZQS01000010">
    <property type="protein sequence ID" value="PVD23614.1"/>
    <property type="molecule type" value="Genomic_DNA"/>
</dbReference>
<dbReference type="CDD" id="cd22908">
    <property type="entry name" value="HFD_NFYC-like"/>
    <property type="match status" value="1"/>
</dbReference>
<protein>
    <recommendedName>
        <fullName evidence="10">Nuclear transcription factor Y subunit gamma</fullName>
    </recommendedName>
    <alternativeName>
        <fullName evidence="11">CAAT box DNA-binding protein subunit C</fullName>
    </alternativeName>
    <alternativeName>
        <fullName evidence="12">Nuclear transcription factor Y subunit C</fullName>
    </alternativeName>
</protein>
<dbReference type="SUPFAM" id="SSF47113">
    <property type="entry name" value="Histone-fold"/>
    <property type="match status" value="1"/>
</dbReference>
<accession>A0A2T7NR15</accession>
<comment type="subunit">
    <text evidence="8">Heterotrimeric transcription factor composed of three components, NF-YA, NF-YB and NF-YC. NF-YB and NF-YC must interact and dimerize for NF-YA association and DNA binding.</text>
</comment>
<dbReference type="OMA" id="VCCAQPP"/>
<dbReference type="GO" id="GO:0000978">
    <property type="term" value="F:RNA polymerase II cis-regulatory region sequence-specific DNA binding"/>
    <property type="evidence" value="ECO:0007669"/>
    <property type="project" value="TreeGrafter"/>
</dbReference>
<dbReference type="OrthoDB" id="1272441at2759"/>
<comment type="similarity">
    <text evidence="9">Belongs to the NFYC/HAP5 subunit family.</text>
</comment>
<sequence>MATDQAFSAATGEATQMLQEFWPTVIQQIRSLTNDNFKNQELPLARIKKIMKLDEDVKMISAEAPVLFAKAAEIFVSELSLRAWIHTEDNKRRTLQRNDIAMAISKFDQFDFLIDIVPRDELKPAKRQEETVRTSASLPDQIQYYLQLAQQQTQQQQQQQQQVQQQQQQQQVTQVQQVPQQVQVQQSVQVQPQVVTQTAQPVQQIVSQATPVQQTATVHLSGGQIIQQPFQIQVGGQTATTLPFASVAGQPQIVQLQTAQGQQLGQVQQVMTSSMQPAQTAVVSQIPAQVAASVMHPTTQVYQQVVAPSGEVHNVPIHLTPQQLQSIQMQLTGKSTAQSIVIQSSQPLQAQADQIAQITQPIYQIQQLPVGQHPQQIFIQQAAPDGDVDQTEVQEAT</sequence>
<organism evidence="14 15">
    <name type="scientific">Pomacea canaliculata</name>
    <name type="common">Golden apple snail</name>
    <dbReference type="NCBI Taxonomy" id="400727"/>
    <lineage>
        <taxon>Eukaryota</taxon>
        <taxon>Metazoa</taxon>
        <taxon>Spiralia</taxon>
        <taxon>Lophotrochozoa</taxon>
        <taxon>Mollusca</taxon>
        <taxon>Gastropoda</taxon>
        <taxon>Caenogastropoda</taxon>
        <taxon>Architaenioglossa</taxon>
        <taxon>Ampullarioidea</taxon>
        <taxon>Ampullariidae</taxon>
        <taxon>Pomacea</taxon>
    </lineage>
</organism>
<dbReference type="GO" id="GO:0016602">
    <property type="term" value="C:CCAAT-binding factor complex"/>
    <property type="evidence" value="ECO:0007669"/>
    <property type="project" value="TreeGrafter"/>
</dbReference>
<dbReference type="InterPro" id="IPR009072">
    <property type="entry name" value="Histone-fold"/>
</dbReference>
<evidence type="ECO:0000313" key="14">
    <source>
        <dbReference type="EMBL" id="PVD23614.1"/>
    </source>
</evidence>
<evidence type="ECO:0000256" key="5">
    <source>
        <dbReference type="ARBA" id="ARBA00023163"/>
    </source>
</evidence>
<dbReference type="PANTHER" id="PTHR10252">
    <property type="entry name" value="HISTONE-LIKE TRANSCRIPTION FACTOR CCAAT-RELATED"/>
    <property type="match status" value="1"/>
</dbReference>
<gene>
    <name evidence="14" type="ORF">C0Q70_16887</name>
</gene>
<evidence type="ECO:0000313" key="15">
    <source>
        <dbReference type="Proteomes" id="UP000245119"/>
    </source>
</evidence>